<reference evidence="3" key="1">
    <citation type="journal article" date="2019" name="IScience">
        <title>Narwhal Genome Reveals Long-Term Low Genetic Diversity despite Current Large Abundance Size.</title>
        <authorList>
            <person name="Westbury M.V."/>
            <person name="Petersen B."/>
            <person name="Garde E."/>
            <person name="Heide-Jorgensen M.P."/>
            <person name="Lorenzen E.D."/>
        </authorList>
    </citation>
    <scope>NUCLEOTIDE SEQUENCE [LARGE SCALE GENOMIC DNA]</scope>
</reference>
<evidence type="ECO:0000256" key="1">
    <source>
        <dbReference type="SAM" id="MobiDB-lite"/>
    </source>
</evidence>
<protein>
    <submittedName>
        <fullName evidence="2">Uncharacterized protein</fullName>
    </submittedName>
</protein>
<dbReference type="AlphaFoldDB" id="A0A4U1EC60"/>
<comment type="caution">
    <text evidence="2">The sequence shown here is derived from an EMBL/GenBank/DDBJ whole genome shotgun (WGS) entry which is preliminary data.</text>
</comment>
<evidence type="ECO:0000313" key="3">
    <source>
        <dbReference type="Proteomes" id="UP000308365"/>
    </source>
</evidence>
<organism evidence="2 3">
    <name type="scientific">Monodon monoceros</name>
    <name type="common">Narwhal</name>
    <name type="synonym">Ceratodon monodon</name>
    <dbReference type="NCBI Taxonomy" id="40151"/>
    <lineage>
        <taxon>Eukaryota</taxon>
        <taxon>Metazoa</taxon>
        <taxon>Chordata</taxon>
        <taxon>Craniata</taxon>
        <taxon>Vertebrata</taxon>
        <taxon>Euteleostomi</taxon>
        <taxon>Mammalia</taxon>
        <taxon>Eutheria</taxon>
        <taxon>Laurasiatheria</taxon>
        <taxon>Artiodactyla</taxon>
        <taxon>Whippomorpha</taxon>
        <taxon>Cetacea</taxon>
        <taxon>Odontoceti</taxon>
        <taxon>Monodontidae</taxon>
        <taxon>Monodon</taxon>
    </lineage>
</organism>
<feature type="region of interest" description="Disordered" evidence="1">
    <location>
        <begin position="154"/>
        <end position="198"/>
    </location>
</feature>
<gene>
    <name evidence="2" type="ORF">EI555_015933</name>
</gene>
<dbReference type="EMBL" id="RWIC01002512">
    <property type="protein sequence ID" value="TKC33662.1"/>
    <property type="molecule type" value="Genomic_DNA"/>
</dbReference>
<evidence type="ECO:0000313" key="2">
    <source>
        <dbReference type="EMBL" id="TKC33662.1"/>
    </source>
</evidence>
<accession>A0A4U1EC60</accession>
<sequence>PGRTPAPEEAPLGEGRAAETAASEPLSPLAHLRALSSRGAEAVAHVGARGQRGKEAPSSATARVQEAGDVLVPWGTSRGPEGLLRGARCRPPSPHLCRLLCGRRPLSGSGQVGGPSFPTAPPAPGWAPAAELLKPGERSIKVMGTEGLIRDPPAKLQEEPVDPQPPPHQKGGSHLVAGRIQRQQGEGKGTSRTSGAQWADGLQPLWMPHLSSAPRLHGSESSMIHFSIHRRLSGMWSPALME</sequence>
<proteinExistence type="predicted"/>
<name>A0A4U1EC60_MONMO</name>
<dbReference type="Proteomes" id="UP000308365">
    <property type="component" value="Unassembled WGS sequence"/>
</dbReference>
<feature type="non-terminal residue" evidence="2">
    <location>
        <position position="1"/>
    </location>
</feature>
<feature type="region of interest" description="Disordered" evidence="1">
    <location>
        <begin position="1"/>
        <end position="89"/>
    </location>
</feature>